<dbReference type="PANTHER" id="PTHR34512:SF30">
    <property type="entry name" value="OUTER MEMBRANE PROTEIN ASSEMBLY FACTOR BAMB"/>
    <property type="match status" value="1"/>
</dbReference>
<evidence type="ECO:0000256" key="1">
    <source>
        <dbReference type="SAM" id="MobiDB-lite"/>
    </source>
</evidence>
<feature type="domain" description="Pyrrolo-quinoline quinone repeat" evidence="2">
    <location>
        <begin position="80"/>
        <end position="132"/>
    </location>
</feature>
<dbReference type="EMBL" id="CP007058">
    <property type="protein sequence ID" value="AHG02283.1"/>
    <property type="molecule type" value="Genomic_DNA"/>
</dbReference>
<dbReference type="InterPro" id="IPR015943">
    <property type="entry name" value="WD40/YVTN_repeat-like_dom_sf"/>
</dbReference>
<evidence type="ECO:0000313" key="3">
    <source>
        <dbReference type="EMBL" id="AHG02283.1"/>
    </source>
</evidence>
<dbReference type="InterPro" id="IPR002372">
    <property type="entry name" value="PQQ_rpt_dom"/>
</dbReference>
<feature type="domain" description="Pyrrolo-quinoline quinone repeat" evidence="2">
    <location>
        <begin position="310"/>
        <end position="394"/>
    </location>
</feature>
<evidence type="ECO:0000259" key="2">
    <source>
        <dbReference type="Pfam" id="PF13360"/>
    </source>
</evidence>
<dbReference type="HOGENOM" id="CLU_027480_4_2_2"/>
<dbReference type="PANTHER" id="PTHR34512">
    <property type="entry name" value="CELL SURFACE PROTEIN"/>
    <property type="match status" value="1"/>
</dbReference>
<dbReference type="GeneID" id="25147615"/>
<feature type="domain" description="Pyrrolo-quinoline quinone repeat" evidence="2">
    <location>
        <begin position="186"/>
        <end position="284"/>
    </location>
</feature>
<dbReference type="KEGG" id="hlr:HALLA_20490"/>
<keyword evidence="3" id="KW-0614">Plasmid</keyword>
<dbReference type="RefSeq" id="WP_049955081.1">
    <property type="nucleotide sequence ID" value="NZ_CP007058.1"/>
</dbReference>
<dbReference type="PROSITE" id="PS51318">
    <property type="entry name" value="TAT"/>
    <property type="match status" value="1"/>
</dbReference>
<dbReference type="PROSITE" id="PS51257">
    <property type="entry name" value="PROKAR_LIPOPROTEIN"/>
    <property type="match status" value="1"/>
</dbReference>
<dbReference type="Proteomes" id="UP000019024">
    <property type="component" value="Plasmid unnamed3"/>
</dbReference>
<dbReference type="OrthoDB" id="145878at2157"/>
<feature type="region of interest" description="Disordered" evidence="1">
    <location>
        <begin position="24"/>
        <end position="47"/>
    </location>
</feature>
<dbReference type="InterPro" id="IPR018391">
    <property type="entry name" value="PQQ_b-propeller_rpt"/>
</dbReference>
<evidence type="ECO:0000313" key="4">
    <source>
        <dbReference type="Proteomes" id="UP000019024"/>
    </source>
</evidence>
<gene>
    <name evidence="3" type="ORF">HALLA_20490</name>
</gene>
<organism evidence="3 4">
    <name type="scientific">Halostagnicola larsenii XH-48</name>
    <dbReference type="NCBI Taxonomy" id="797299"/>
    <lineage>
        <taxon>Archaea</taxon>
        <taxon>Methanobacteriati</taxon>
        <taxon>Methanobacteriota</taxon>
        <taxon>Stenosarchaea group</taxon>
        <taxon>Halobacteria</taxon>
        <taxon>Halobacteriales</taxon>
        <taxon>Natrialbaceae</taxon>
        <taxon>Halostagnicola</taxon>
    </lineage>
</organism>
<dbReference type="AlphaFoldDB" id="W0JZA6"/>
<keyword evidence="4" id="KW-1185">Reference proteome</keyword>
<geneLocation type="plasmid" evidence="3">
    <name>unnamed</name>
</geneLocation>
<dbReference type="SMART" id="SM00564">
    <property type="entry name" value="PQQ"/>
    <property type="match status" value="3"/>
</dbReference>
<dbReference type="Gene3D" id="2.130.10.10">
    <property type="entry name" value="YVTN repeat-like/Quinoprotein amine dehydrogenase"/>
    <property type="match status" value="2"/>
</dbReference>
<dbReference type="eggNOG" id="arCOG02482">
    <property type="taxonomic scope" value="Archaea"/>
</dbReference>
<dbReference type="SUPFAM" id="SSF50998">
    <property type="entry name" value="Quinoprotein alcohol dehydrogenase-like"/>
    <property type="match status" value="2"/>
</dbReference>
<dbReference type="Pfam" id="PF13360">
    <property type="entry name" value="PQQ_2"/>
    <property type="match status" value="3"/>
</dbReference>
<accession>W0JZA6</accession>
<dbReference type="InterPro" id="IPR006311">
    <property type="entry name" value="TAT_signal"/>
</dbReference>
<dbReference type="InterPro" id="IPR011047">
    <property type="entry name" value="Quinoprotein_ADH-like_sf"/>
</dbReference>
<sequence length="402" mass="43498">MSSDRRAFITTVVAGSAALAGCSSVLGSPPPGEPPEAGVDEPPDPSRHVFGANGDWSSFGCNAANTRAVADGSAPVDGVSERWRVEVTETTFHAPVVANGLVFQVESGDTLRVFDSADGAEQWRLEDINAVPVVRDGVAYVPVMKTMYALDAETGDQLWDREFERRGSVTGPSMGGGRRLLCGVGEHIVSLDPEDGAIQWERKLFGRVIDHPAYHMVSNVAVTTEAGIVYLFRESGTGLWQWDLPSPTMSPLTIGRDSIYVSCRNGETYALQVSDDRSLDPLWTVDIGWTDRGIAVVDGIMFASTIRGLHAFETDSGDRRWKRDTGDWRHTAPAYGRDTVFVGGDRLYAFDPDPGSSLRSGPALRFDREFAGRVGPGPVLDDGALYVVAEVEADRYALLALE</sequence>
<protein>
    <submittedName>
        <fullName evidence="3">Pyrrolo-quinoline quinone</fullName>
    </submittedName>
</protein>
<name>W0JZA6_9EURY</name>
<reference evidence="3 4" key="1">
    <citation type="submission" date="2014-01" db="EMBL/GenBank/DDBJ databases">
        <authorList>
            <consortium name="DOE Joint Genome Institute"/>
            <person name="Anderson I."/>
            <person name="Huntemann M."/>
            <person name="Han J."/>
            <person name="Chen A."/>
            <person name="Kyrpides N."/>
            <person name="Mavromatis K."/>
            <person name="Markowitz V."/>
            <person name="Palaniappan K."/>
            <person name="Ivanova N."/>
            <person name="Schaumberg A."/>
            <person name="Pati A."/>
            <person name="Liolios K."/>
            <person name="Nordberg H.P."/>
            <person name="Cantor M.N."/>
            <person name="Hua S.X."/>
            <person name="Woyke T."/>
        </authorList>
    </citation>
    <scope>NUCLEOTIDE SEQUENCE [LARGE SCALE GENOMIC DNA]</scope>
    <source>
        <strain evidence="3 4">XH-48</strain>
        <plasmid evidence="4">4</plasmid>
    </source>
</reference>
<proteinExistence type="predicted"/>